<dbReference type="Gene3D" id="2.60.40.10">
    <property type="entry name" value="Immunoglobulins"/>
    <property type="match status" value="1"/>
</dbReference>
<dbReference type="Pfam" id="PF07632">
    <property type="entry name" value="Sde182_NH-like"/>
    <property type="match status" value="1"/>
</dbReference>
<name>W3XP46_PESFW</name>
<reference evidence="5" key="1">
    <citation type="journal article" date="2015" name="BMC Genomics">
        <title>Genomic and transcriptomic analysis of the endophytic fungus Pestalotiopsis fici reveals its lifestyle and high potential for synthesis of natural products.</title>
        <authorList>
            <person name="Wang X."/>
            <person name="Zhang X."/>
            <person name="Liu L."/>
            <person name="Xiang M."/>
            <person name="Wang W."/>
            <person name="Sun X."/>
            <person name="Che Y."/>
            <person name="Guo L."/>
            <person name="Liu G."/>
            <person name="Guo L."/>
            <person name="Wang C."/>
            <person name="Yin W.B."/>
            <person name="Stadler M."/>
            <person name="Zhang X."/>
            <person name="Liu X."/>
        </authorList>
    </citation>
    <scope>NUCLEOTIDE SEQUENCE [LARGE SCALE GENOMIC DNA]</scope>
    <source>
        <strain evidence="5">W106-1 / CGMCC3.15140</strain>
    </source>
</reference>
<dbReference type="RefSeq" id="XP_007828433.1">
    <property type="nucleotide sequence ID" value="XM_007830242.1"/>
</dbReference>
<dbReference type="GO" id="GO:0016799">
    <property type="term" value="F:hydrolase activity, hydrolyzing N-glycosyl compounds"/>
    <property type="evidence" value="ECO:0007669"/>
    <property type="project" value="InterPro"/>
</dbReference>
<dbReference type="HOGENOM" id="CLU_029266_0_0_1"/>
<keyword evidence="5" id="KW-1185">Reference proteome</keyword>
<proteinExistence type="predicted"/>
<evidence type="ECO:0000259" key="3">
    <source>
        <dbReference type="Pfam" id="PF21027"/>
    </source>
</evidence>
<keyword evidence="1" id="KW-0732">Signal</keyword>
<evidence type="ECO:0008006" key="6">
    <source>
        <dbReference type="Google" id="ProtNLM"/>
    </source>
</evidence>
<dbReference type="Gene3D" id="3.90.245.10">
    <property type="entry name" value="Ribonucleoside hydrolase-like"/>
    <property type="match status" value="1"/>
</dbReference>
<feature type="domain" description="Cellulose-binding Sde182 C-terminal" evidence="3">
    <location>
        <begin position="392"/>
        <end position="514"/>
    </location>
</feature>
<dbReference type="OrthoDB" id="3592035at2759"/>
<sequence length="519" mass="57778">MRVDTFIVGLLGLVPGLGSASHCSLNDQSESLSFVSKPRTFILTDILNEPDDSQSLIRYLLYANSFDTRGLVATTSIWLQNNTHPEAITAILDTYATVVDNLNQHVGFEPSYESSETLKLRVTSGPTVYGQAAFQQELSHGAALLISSLQESEEPLFVSLWGGANTLAQALQYASVTYTEDEFSVLRNKLRVYAISDQDDTGEWIRQTYPDIVYIVSSHAWAIYPNAAWQGMGFSGMSGANNSIVSADWLAANIQSTGPLGEIYPDIALSMEGDSPSWMWLIENGLGNRDHIEWGSWGGRYDTATMPHGTTKHYFDTMDRVFDTDGNYAFNNYATIWRWRAAFQEDFAARMQWSNSSDFSQVSHPPFINVNGSEGPETMWIRVPSNISSSNEIILDATKTIDTDNTSSNGDLEFQWYQYWDPTLHIQPYFPTDGGLKITSQDSDSEFTNATSWNDAGFSGIVKGQIISVNATRIDVSAVADGDKSLPQLQHLILQVTNKRGKYPIRRYKRVVFEIGAQL</sequence>
<evidence type="ECO:0000256" key="1">
    <source>
        <dbReference type="SAM" id="SignalP"/>
    </source>
</evidence>
<dbReference type="KEGG" id="pfy:PFICI_01661"/>
<organism evidence="4 5">
    <name type="scientific">Pestalotiopsis fici (strain W106-1 / CGMCC3.15140)</name>
    <dbReference type="NCBI Taxonomy" id="1229662"/>
    <lineage>
        <taxon>Eukaryota</taxon>
        <taxon>Fungi</taxon>
        <taxon>Dikarya</taxon>
        <taxon>Ascomycota</taxon>
        <taxon>Pezizomycotina</taxon>
        <taxon>Sordariomycetes</taxon>
        <taxon>Xylariomycetidae</taxon>
        <taxon>Amphisphaeriales</taxon>
        <taxon>Sporocadaceae</taxon>
        <taxon>Pestalotiopsis</taxon>
    </lineage>
</organism>
<dbReference type="InterPro" id="IPR048527">
    <property type="entry name" value="Sde182_C"/>
</dbReference>
<dbReference type="GeneID" id="19266674"/>
<dbReference type="InParanoid" id="W3XP46"/>
<dbReference type="Proteomes" id="UP000030651">
    <property type="component" value="Unassembled WGS sequence"/>
</dbReference>
<dbReference type="Pfam" id="PF21027">
    <property type="entry name" value="Sde0182_C"/>
    <property type="match status" value="1"/>
</dbReference>
<evidence type="ECO:0000313" key="4">
    <source>
        <dbReference type="EMBL" id="ETS87833.1"/>
    </source>
</evidence>
<dbReference type="EMBL" id="KI912109">
    <property type="protein sequence ID" value="ETS87833.1"/>
    <property type="molecule type" value="Genomic_DNA"/>
</dbReference>
<feature type="signal peptide" evidence="1">
    <location>
        <begin position="1"/>
        <end position="20"/>
    </location>
</feature>
<evidence type="ECO:0000313" key="5">
    <source>
        <dbReference type="Proteomes" id="UP000030651"/>
    </source>
</evidence>
<dbReference type="AlphaFoldDB" id="W3XP46"/>
<feature type="chain" id="PRO_5004834852" description="DUF1593 domain-containing protein" evidence="1">
    <location>
        <begin position="21"/>
        <end position="519"/>
    </location>
</feature>
<dbReference type="InterPro" id="IPR013783">
    <property type="entry name" value="Ig-like_fold"/>
</dbReference>
<dbReference type="InterPro" id="IPR011483">
    <property type="entry name" value="Sde182_NH-like"/>
</dbReference>
<feature type="domain" description="Cellulose-binding Sde182 nucleoside hydrolase-like" evidence="2">
    <location>
        <begin position="39"/>
        <end position="301"/>
    </location>
</feature>
<accession>W3XP46</accession>
<dbReference type="eggNOG" id="ENOG502QXBB">
    <property type="taxonomic scope" value="Eukaryota"/>
</dbReference>
<protein>
    <recommendedName>
        <fullName evidence="6">DUF1593 domain-containing protein</fullName>
    </recommendedName>
</protein>
<dbReference type="InterPro" id="IPR036452">
    <property type="entry name" value="Ribo_hydro-like"/>
</dbReference>
<gene>
    <name evidence="4" type="ORF">PFICI_01661</name>
</gene>
<evidence type="ECO:0000259" key="2">
    <source>
        <dbReference type="Pfam" id="PF07632"/>
    </source>
</evidence>